<dbReference type="Pfam" id="PF00126">
    <property type="entry name" value="HTH_1"/>
    <property type="match status" value="1"/>
</dbReference>
<keyword evidence="4" id="KW-0804">Transcription</keyword>
<keyword evidence="7" id="KW-1185">Reference proteome</keyword>
<dbReference type="GO" id="GO:0003700">
    <property type="term" value="F:DNA-binding transcription factor activity"/>
    <property type="evidence" value="ECO:0007669"/>
    <property type="project" value="InterPro"/>
</dbReference>
<dbReference type="Gene3D" id="3.40.190.290">
    <property type="match status" value="1"/>
</dbReference>
<comment type="caution">
    <text evidence="6">The sequence shown here is derived from an EMBL/GenBank/DDBJ whole genome shotgun (WGS) entry which is preliminary data.</text>
</comment>
<evidence type="ECO:0000313" key="7">
    <source>
        <dbReference type="Proteomes" id="UP000003165"/>
    </source>
</evidence>
<dbReference type="CDD" id="cd05466">
    <property type="entry name" value="PBP2_LTTR_substrate"/>
    <property type="match status" value="1"/>
</dbReference>
<proteinExistence type="inferred from homology"/>
<dbReference type="SUPFAM" id="SSF53850">
    <property type="entry name" value="Periplasmic binding protein-like II"/>
    <property type="match status" value="1"/>
</dbReference>
<dbReference type="GO" id="GO:0000976">
    <property type="term" value="F:transcription cis-regulatory region binding"/>
    <property type="evidence" value="ECO:0007669"/>
    <property type="project" value="TreeGrafter"/>
</dbReference>
<evidence type="ECO:0000256" key="1">
    <source>
        <dbReference type="ARBA" id="ARBA00009437"/>
    </source>
</evidence>
<dbReference type="AlphaFoldDB" id="B9Z6S7"/>
<dbReference type="PROSITE" id="PS50931">
    <property type="entry name" value="HTH_LYSR"/>
    <property type="match status" value="1"/>
</dbReference>
<evidence type="ECO:0000256" key="3">
    <source>
        <dbReference type="ARBA" id="ARBA00023125"/>
    </source>
</evidence>
<dbReference type="Gene3D" id="1.10.10.10">
    <property type="entry name" value="Winged helix-like DNA-binding domain superfamily/Winged helix DNA-binding domain"/>
    <property type="match status" value="1"/>
</dbReference>
<keyword evidence="3" id="KW-0238">DNA-binding</keyword>
<dbReference type="PANTHER" id="PTHR30126">
    <property type="entry name" value="HTH-TYPE TRANSCRIPTIONAL REGULATOR"/>
    <property type="match status" value="1"/>
</dbReference>
<feature type="domain" description="HTH lysR-type" evidence="5">
    <location>
        <begin position="1"/>
        <end position="58"/>
    </location>
</feature>
<evidence type="ECO:0000313" key="6">
    <source>
        <dbReference type="EMBL" id="EEG07652.1"/>
    </source>
</evidence>
<dbReference type="InterPro" id="IPR036390">
    <property type="entry name" value="WH_DNA-bd_sf"/>
</dbReference>
<accession>B9Z6S7</accession>
<dbReference type="Proteomes" id="UP000003165">
    <property type="component" value="Unassembled WGS sequence"/>
</dbReference>
<dbReference type="PANTHER" id="PTHR30126:SF2">
    <property type="entry name" value="HTH-TYPE TRANSCRIPTIONAL REGULATOR YJIE"/>
    <property type="match status" value="1"/>
</dbReference>
<gene>
    <name evidence="6" type="ORF">FuraDRAFT_2974</name>
</gene>
<dbReference type="InterPro" id="IPR005119">
    <property type="entry name" value="LysR_subst-bd"/>
</dbReference>
<name>B9Z6S7_9NEIS</name>
<sequence length="307" mass="34408">MHLRWIGDLLALADTKNFSRAAEARHITQSALSRRIRSLEEWVGAELVHRGSYPLELTQAGQLFCEQGREALRLLLEARADIRQETRMPGKAIQVRAGHTLSMTFLPKWMKQFQRRHGHFNARVVAENVLDAVMALSEGSCDLMFCYHHPRAPILLDPAKFDYLTLGQEAFIPVSAVSASGKPAFSLPGRKNIPIPYLAYTSTTFLGRVVEVILKQAPTPYFLELCYEADMAMLLMNMAKEGYGVAWLPESSVAEALQQGALVKAGGEEWSTQLEIRSYRAKQNTNATLQDLWRSLEMESVVQRSGG</sequence>
<dbReference type="InterPro" id="IPR036388">
    <property type="entry name" value="WH-like_DNA-bd_sf"/>
</dbReference>
<dbReference type="Pfam" id="PF03466">
    <property type="entry name" value="LysR_substrate"/>
    <property type="match status" value="1"/>
</dbReference>
<dbReference type="SUPFAM" id="SSF46785">
    <property type="entry name" value="Winged helix' DNA-binding domain"/>
    <property type="match status" value="1"/>
</dbReference>
<protein>
    <submittedName>
        <fullName evidence="6">Transcriptional regulator, LysR family</fullName>
    </submittedName>
</protein>
<evidence type="ECO:0000256" key="4">
    <source>
        <dbReference type="ARBA" id="ARBA00023163"/>
    </source>
</evidence>
<keyword evidence="2" id="KW-0805">Transcription regulation</keyword>
<dbReference type="RefSeq" id="WP_008954994.1">
    <property type="nucleotide sequence ID" value="NZ_ACIS01000008.1"/>
</dbReference>
<dbReference type="PRINTS" id="PR00039">
    <property type="entry name" value="HTHLYSR"/>
</dbReference>
<dbReference type="EMBL" id="ACIS01000008">
    <property type="protein sequence ID" value="EEG07652.1"/>
    <property type="molecule type" value="Genomic_DNA"/>
</dbReference>
<evidence type="ECO:0000259" key="5">
    <source>
        <dbReference type="PROSITE" id="PS50931"/>
    </source>
</evidence>
<dbReference type="InterPro" id="IPR000847">
    <property type="entry name" value="LysR_HTH_N"/>
</dbReference>
<organism evidence="6 7">
    <name type="scientific">Pseudogulbenkiania ferrooxidans 2002</name>
    <dbReference type="NCBI Taxonomy" id="279714"/>
    <lineage>
        <taxon>Bacteria</taxon>
        <taxon>Pseudomonadati</taxon>
        <taxon>Pseudomonadota</taxon>
        <taxon>Betaproteobacteria</taxon>
        <taxon>Neisseriales</taxon>
        <taxon>Chromobacteriaceae</taxon>
        <taxon>Pseudogulbenkiania</taxon>
    </lineage>
</organism>
<reference evidence="6 7" key="1">
    <citation type="submission" date="2009-02" db="EMBL/GenBank/DDBJ databases">
        <title>Sequencing of the draft genome and assembly of Lutiella nitroferrum 2002.</title>
        <authorList>
            <consortium name="US DOE Joint Genome Institute (JGI-PGF)"/>
            <person name="Lucas S."/>
            <person name="Copeland A."/>
            <person name="Lapidus A."/>
            <person name="Glavina del Rio T."/>
            <person name="Tice H."/>
            <person name="Bruce D."/>
            <person name="Goodwin L."/>
            <person name="Pitluck S."/>
            <person name="Larimer F."/>
            <person name="Land M.L."/>
            <person name="Hauser L."/>
            <person name="Coates J.D."/>
        </authorList>
    </citation>
    <scope>NUCLEOTIDE SEQUENCE [LARGE SCALE GENOMIC DNA]</scope>
    <source>
        <strain evidence="6 7">2002</strain>
    </source>
</reference>
<dbReference type="eggNOG" id="COG0583">
    <property type="taxonomic scope" value="Bacteria"/>
</dbReference>
<comment type="similarity">
    <text evidence="1">Belongs to the LysR transcriptional regulatory family.</text>
</comment>
<evidence type="ECO:0000256" key="2">
    <source>
        <dbReference type="ARBA" id="ARBA00023015"/>
    </source>
</evidence>